<feature type="region of interest" description="Disordered" evidence="1">
    <location>
        <begin position="13"/>
        <end position="36"/>
    </location>
</feature>
<name>A0ABV9S6F3_9PSEU</name>
<dbReference type="Proteomes" id="UP001595859">
    <property type="component" value="Unassembled WGS sequence"/>
</dbReference>
<accession>A0ABV9S6F3</accession>
<dbReference type="Pfam" id="PF12079">
    <property type="entry name" value="DUF3558"/>
    <property type="match status" value="1"/>
</dbReference>
<proteinExistence type="predicted"/>
<dbReference type="InterPro" id="IPR024520">
    <property type="entry name" value="DUF3558"/>
</dbReference>
<protein>
    <submittedName>
        <fullName evidence="2">DUF3558 family protein</fullName>
    </submittedName>
</protein>
<comment type="caution">
    <text evidence="2">The sequence shown here is derived from an EMBL/GenBank/DDBJ whole genome shotgun (WGS) entry which is preliminary data.</text>
</comment>
<evidence type="ECO:0000256" key="1">
    <source>
        <dbReference type="SAM" id="MobiDB-lite"/>
    </source>
</evidence>
<organism evidence="2 3">
    <name type="scientific">Actinophytocola glycyrrhizae</name>
    <dbReference type="NCBI Taxonomy" id="2044873"/>
    <lineage>
        <taxon>Bacteria</taxon>
        <taxon>Bacillati</taxon>
        <taxon>Actinomycetota</taxon>
        <taxon>Actinomycetes</taxon>
        <taxon>Pseudonocardiales</taxon>
        <taxon>Pseudonocardiaceae</taxon>
    </lineage>
</organism>
<keyword evidence="3" id="KW-1185">Reference proteome</keyword>
<evidence type="ECO:0000313" key="3">
    <source>
        <dbReference type="Proteomes" id="UP001595859"/>
    </source>
</evidence>
<reference evidence="3" key="1">
    <citation type="journal article" date="2019" name="Int. J. Syst. Evol. Microbiol.">
        <title>The Global Catalogue of Microorganisms (GCM) 10K type strain sequencing project: providing services to taxonomists for standard genome sequencing and annotation.</title>
        <authorList>
            <consortium name="The Broad Institute Genomics Platform"/>
            <consortium name="The Broad Institute Genome Sequencing Center for Infectious Disease"/>
            <person name="Wu L."/>
            <person name="Ma J."/>
        </authorList>
    </citation>
    <scope>NUCLEOTIDE SEQUENCE [LARGE SCALE GENOMIC DNA]</scope>
    <source>
        <strain evidence="3">ZS-22-S1</strain>
    </source>
</reference>
<sequence length="180" mass="18815">MALVLLAGCAAEEGAPPSAPSMTTTQSSSGPSAPEVAHPIDLSEYDACDLVGPADVGIVGYDSDVQMGLGDDECFYMPNSGGSGGMVLTVYREASPLVSAYERDAETYEKFEPWDFHGYPGVVEAETIESGVCIVIVGTADDQGVMVLKYPDVGRDPEMIDAACGLLTLLGERIVENLGV</sequence>
<gene>
    <name evidence="2" type="ORF">ACFPCV_27680</name>
</gene>
<feature type="compositionally biased region" description="Polar residues" evidence="1">
    <location>
        <begin position="22"/>
        <end position="31"/>
    </location>
</feature>
<dbReference type="RefSeq" id="WP_378059362.1">
    <property type="nucleotide sequence ID" value="NZ_JBHSIS010000017.1"/>
</dbReference>
<evidence type="ECO:0000313" key="2">
    <source>
        <dbReference type="EMBL" id="MFC4857295.1"/>
    </source>
</evidence>
<dbReference type="EMBL" id="JBHSIS010000017">
    <property type="protein sequence ID" value="MFC4857295.1"/>
    <property type="molecule type" value="Genomic_DNA"/>
</dbReference>